<name>A0ACC2TZA4_9FUNG</name>
<dbReference type="Proteomes" id="UP001165960">
    <property type="component" value="Unassembled WGS sequence"/>
</dbReference>
<reference evidence="1" key="1">
    <citation type="submission" date="2022-04" db="EMBL/GenBank/DDBJ databases">
        <title>Genome of the entomopathogenic fungus Entomophthora muscae.</title>
        <authorList>
            <person name="Elya C."/>
            <person name="Lovett B.R."/>
            <person name="Lee E."/>
            <person name="Macias A.M."/>
            <person name="Hajek A.E."/>
            <person name="De Bivort B.L."/>
            <person name="Kasson M.T."/>
            <person name="De Fine Licht H.H."/>
            <person name="Stajich J.E."/>
        </authorList>
    </citation>
    <scope>NUCLEOTIDE SEQUENCE</scope>
    <source>
        <strain evidence="1">Berkeley</strain>
    </source>
</reference>
<evidence type="ECO:0000313" key="1">
    <source>
        <dbReference type="EMBL" id="KAJ9079865.1"/>
    </source>
</evidence>
<organism evidence="1 2">
    <name type="scientific">Entomophthora muscae</name>
    <dbReference type="NCBI Taxonomy" id="34485"/>
    <lineage>
        <taxon>Eukaryota</taxon>
        <taxon>Fungi</taxon>
        <taxon>Fungi incertae sedis</taxon>
        <taxon>Zoopagomycota</taxon>
        <taxon>Entomophthoromycotina</taxon>
        <taxon>Entomophthoromycetes</taxon>
        <taxon>Entomophthorales</taxon>
        <taxon>Entomophthoraceae</taxon>
        <taxon>Entomophthora</taxon>
    </lineage>
</organism>
<gene>
    <name evidence="1" type="ORF">DSO57_1031063</name>
</gene>
<keyword evidence="2" id="KW-1185">Reference proteome</keyword>
<proteinExistence type="predicted"/>
<sequence>MRSAIFTAIFVLASSLDLVSGSPSRSTDRSDRGRLNHPTNRAYRSQPSLKSLVKLSKNSGSSLRKPSATSSNLYKLNKNKTTGRNASTVGNTSSNLYKLNKQKPTERNASTVGNTSSNLYKLNKQKPTERNASTVGNTSSNLYKLNKQKTTERNASTVGAKGKQKNSTTTKKKAGKKATVGAKGKQKNSTTTKKKAGKKATVGAKGKQKNSTTTKKKAGKKATVYRKDHVTRGTGLVEGTTKPKASPVGIKEVEPKNLFLTEKKKDAEKNVVEVGQSAVAQETEFVNQTAFSDKNNIVSVFPKKPNQDGTEQEEPEQTEQYSENQSKQEAVTSDTTQTDENSKIKSPQENDKEASDPAPRAPSPNLLKILRLNHPRIRTTSQNRKLSHLILSKQMKILRLNHPRKMMKRQVILHQKMRLLRSPNLLKILRLNHPRIRTTSQNRKLSHLILSKQMKILRLNHPRKMMKRQVILHQKMRLLRSPNLLILHQWTSNNVTFYYIALSLSINKLKPYTNYQIHISAMQLSKCHLRWFY</sequence>
<protein>
    <submittedName>
        <fullName evidence="1">Uncharacterized protein</fullName>
    </submittedName>
</protein>
<dbReference type="EMBL" id="QTSX02001640">
    <property type="protein sequence ID" value="KAJ9079865.1"/>
    <property type="molecule type" value="Genomic_DNA"/>
</dbReference>
<comment type="caution">
    <text evidence="1">The sequence shown here is derived from an EMBL/GenBank/DDBJ whole genome shotgun (WGS) entry which is preliminary data.</text>
</comment>
<accession>A0ACC2TZA4</accession>
<evidence type="ECO:0000313" key="2">
    <source>
        <dbReference type="Proteomes" id="UP001165960"/>
    </source>
</evidence>